<dbReference type="Pfam" id="PF08022">
    <property type="entry name" value="FAD_binding_8"/>
    <property type="match status" value="1"/>
</dbReference>
<evidence type="ECO:0000256" key="6">
    <source>
        <dbReference type="ARBA" id="ARBA00022723"/>
    </source>
</evidence>
<feature type="transmembrane region" description="Helical" evidence="14">
    <location>
        <begin position="341"/>
        <end position="359"/>
    </location>
</feature>
<evidence type="ECO:0000259" key="15">
    <source>
        <dbReference type="PROSITE" id="PS51384"/>
    </source>
</evidence>
<gene>
    <name evidence="16" type="ORF">GCM10022416_43690</name>
</gene>
<dbReference type="InterPro" id="IPR013130">
    <property type="entry name" value="Fe3_Rdtase_TM_dom"/>
</dbReference>
<keyword evidence="10" id="KW-0408">Iron</keyword>
<dbReference type="InterPro" id="IPR017927">
    <property type="entry name" value="FAD-bd_FR_type"/>
</dbReference>
<dbReference type="RefSeq" id="WP_345023366.1">
    <property type="nucleotide sequence ID" value="NZ_BAABDO010000075.1"/>
</dbReference>
<proteinExistence type="predicted"/>
<dbReference type="InterPro" id="IPR039261">
    <property type="entry name" value="FNR_nucleotide-bd"/>
</dbReference>
<dbReference type="PRINTS" id="PR00410">
    <property type="entry name" value="PHEHYDRXLASE"/>
</dbReference>
<evidence type="ECO:0000256" key="13">
    <source>
        <dbReference type="SAM" id="MobiDB-lite"/>
    </source>
</evidence>
<dbReference type="PANTHER" id="PTHR47354">
    <property type="entry name" value="NADH OXIDOREDUCTASE HCR"/>
    <property type="match status" value="1"/>
</dbReference>
<dbReference type="PANTHER" id="PTHR47354:SF8">
    <property type="entry name" value="1,2-PHENYLACETYL-COA EPOXIDASE, SUBUNIT E"/>
    <property type="match status" value="1"/>
</dbReference>
<feature type="transmembrane region" description="Helical" evidence="14">
    <location>
        <begin position="223"/>
        <end position="243"/>
    </location>
</feature>
<sequence length="654" mass="71668">MDERLSRNGAPYLADGDPDGFAGWGDGRRRADGEPYGGSWDRRRTAVRPPASGVGPEGAWSPLGAEPQEALSPRNLGTAARNETLAPRNDPLSVRNGPLSTRNEPLSVRNEPFSARNEPLSVRNDPALAQNLTMPLTADPASPPADPLTRPGELGGRPADPRSRPARPAGGSAAAAPRYSRDARERERAARAAAPPRSARPGARSGRAGREDAPGKKIAGNRLLVILLFWALLATSAGLWVFATPAVTLTTPAEIITGVGRITGLVGGYLLMVQVLMMSRVSWLETWVGGHDLTRWHRRLGAWTLVLVLAHVGYTVVGYALTDQVAIAEQTVTLITTYEDMLGATAAVGIMVAISVLAARALRRRLPYELWHWLHLSAYAALILGYGHQFATGSELSQDGFARWFWTGLYALVIACLFWGRLVEPLWLNLRHRLHVVDVVPESDTVVSIYVGGHALDRLGARAGQYFRWRFLTAGGWWQSHPFSLSAAPNQQWLRLTVNAVGGYTAGLRRMRPGTRVIVQGPSGTFTAEHRTRRRALLIAGGSGIAPVRALLEELPGDTVVIYRASGPDDIVFADELRGLAQRRSFQLRYVLGSRHEPEPRRLFTPEGLRELVPDVRHRDVYLCGPPGMVESAIAVLRRLRVRRRQIHLDPFEF</sequence>
<evidence type="ECO:0000256" key="14">
    <source>
        <dbReference type="SAM" id="Phobius"/>
    </source>
</evidence>
<keyword evidence="8 14" id="KW-1133">Transmembrane helix</keyword>
<dbReference type="InterPro" id="IPR017938">
    <property type="entry name" value="Riboflavin_synthase-like_b-brl"/>
</dbReference>
<feature type="compositionally biased region" description="Low complexity" evidence="13">
    <location>
        <begin position="191"/>
        <end position="206"/>
    </location>
</feature>
<comment type="caution">
    <text evidence="16">The sequence shown here is derived from an EMBL/GenBank/DDBJ whole genome shotgun (WGS) entry which is preliminary data.</text>
</comment>
<dbReference type="SUPFAM" id="SSF52343">
    <property type="entry name" value="Ferredoxin reductase-like, C-terminal NADP-linked domain"/>
    <property type="match status" value="1"/>
</dbReference>
<keyword evidence="6" id="KW-0479">Metal-binding</keyword>
<feature type="domain" description="FAD-binding FR-type" evidence="15">
    <location>
        <begin position="429"/>
        <end position="529"/>
    </location>
</feature>
<reference evidence="17" key="1">
    <citation type="journal article" date="2019" name="Int. J. Syst. Evol. Microbiol.">
        <title>The Global Catalogue of Microorganisms (GCM) 10K type strain sequencing project: providing services to taxonomists for standard genome sequencing and annotation.</title>
        <authorList>
            <consortium name="The Broad Institute Genomics Platform"/>
            <consortium name="The Broad Institute Genome Sequencing Center for Infectious Disease"/>
            <person name="Wu L."/>
            <person name="Ma J."/>
        </authorList>
    </citation>
    <scope>NUCLEOTIDE SEQUENCE [LARGE SCALE GENOMIC DNA]</scope>
    <source>
        <strain evidence="17">JCM 17316</strain>
    </source>
</reference>
<evidence type="ECO:0000256" key="8">
    <source>
        <dbReference type="ARBA" id="ARBA00022989"/>
    </source>
</evidence>
<keyword evidence="4 14" id="KW-0812">Transmembrane</keyword>
<evidence type="ECO:0000256" key="10">
    <source>
        <dbReference type="ARBA" id="ARBA00023004"/>
    </source>
</evidence>
<keyword evidence="3" id="KW-0285">Flavoprotein</keyword>
<dbReference type="Proteomes" id="UP001500266">
    <property type="component" value="Unassembled WGS sequence"/>
</dbReference>
<accession>A0ABP7Z7E0</accession>
<evidence type="ECO:0000256" key="9">
    <source>
        <dbReference type="ARBA" id="ARBA00023002"/>
    </source>
</evidence>
<dbReference type="PROSITE" id="PS51384">
    <property type="entry name" value="FAD_FR"/>
    <property type="match status" value="1"/>
</dbReference>
<organism evidence="16 17">
    <name type="scientific">Actinomadura keratinilytica</name>
    <dbReference type="NCBI Taxonomy" id="547461"/>
    <lineage>
        <taxon>Bacteria</taxon>
        <taxon>Bacillati</taxon>
        <taxon>Actinomycetota</taxon>
        <taxon>Actinomycetes</taxon>
        <taxon>Streptosporangiales</taxon>
        <taxon>Thermomonosporaceae</taxon>
        <taxon>Actinomadura</taxon>
    </lineage>
</organism>
<feature type="compositionally biased region" description="Basic and acidic residues" evidence="13">
    <location>
        <begin position="179"/>
        <end position="190"/>
    </location>
</feature>
<dbReference type="SUPFAM" id="SSF63380">
    <property type="entry name" value="Riboflavin synthase domain-like"/>
    <property type="match status" value="1"/>
</dbReference>
<evidence type="ECO:0000313" key="16">
    <source>
        <dbReference type="EMBL" id="GAA4148893.1"/>
    </source>
</evidence>
<dbReference type="Pfam" id="PF01794">
    <property type="entry name" value="Ferric_reduct"/>
    <property type="match status" value="1"/>
</dbReference>
<evidence type="ECO:0000256" key="12">
    <source>
        <dbReference type="ARBA" id="ARBA00023136"/>
    </source>
</evidence>
<comment type="cofactor">
    <cofactor evidence="1">
        <name>FAD</name>
        <dbReference type="ChEBI" id="CHEBI:57692"/>
    </cofactor>
</comment>
<evidence type="ECO:0000256" key="5">
    <source>
        <dbReference type="ARBA" id="ARBA00022714"/>
    </source>
</evidence>
<name>A0ABP7Z7E0_9ACTN</name>
<protein>
    <recommendedName>
        <fullName evidence="15">FAD-binding FR-type domain-containing protein</fullName>
    </recommendedName>
</protein>
<dbReference type="InterPro" id="IPR050415">
    <property type="entry name" value="MRET"/>
</dbReference>
<feature type="transmembrane region" description="Helical" evidence="14">
    <location>
        <begin position="403"/>
        <end position="423"/>
    </location>
</feature>
<evidence type="ECO:0000256" key="7">
    <source>
        <dbReference type="ARBA" id="ARBA00022827"/>
    </source>
</evidence>
<evidence type="ECO:0000256" key="1">
    <source>
        <dbReference type="ARBA" id="ARBA00001974"/>
    </source>
</evidence>
<evidence type="ECO:0000256" key="2">
    <source>
        <dbReference type="ARBA" id="ARBA00004141"/>
    </source>
</evidence>
<feature type="region of interest" description="Disordered" evidence="13">
    <location>
        <begin position="1"/>
        <end position="213"/>
    </location>
</feature>
<evidence type="ECO:0000256" key="11">
    <source>
        <dbReference type="ARBA" id="ARBA00023014"/>
    </source>
</evidence>
<dbReference type="InterPro" id="IPR013112">
    <property type="entry name" value="FAD-bd_8"/>
</dbReference>
<feature type="transmembrane region" description="Helical" evidence="14">
    <location>
        <begin position="255"/>
        <end position="279"/>
    </location>
</feature>
<dbReference type="Pfam" id="PF00175">
    <property type="entry name" value="NAD_binding_1"/>
    <property type="match status" value="1"/>
</dbReference>
<comment type="subcellular location">
    <subcellularLocation>
        <location evidence="2">Membrane</location>
        <topology evidence="2">Multi-pass membrane protein</topology>
    </subcellularLocation>
</comment>
<feature type="transmembrane region" description="Helical" evidence="14">
    <location>
        <begin position="300"/>
        <end position="321"/>
    </location>
</feature>
<dbReference type="Gene3D" id="2.40.30.10">
    <property type="entry name" value="Translation factors"/>
    <property type="match status" value="1"/>
</dbReference>
<keyword evidence="9" id="KW-0560">Oxidoreductase</keyword>
<keyword evidence="17" id="KW-1185">Reference proteome</keyword>
<keyword evidence="7" id="KW-0274">FAD</keyword>
<keyword evidence="11" id="KW-0411">Iron-sulfur</keyword>
<dbReference type="Gene3D" id="3.40.50.80">
    <property type="entry name" value="Nucleotide-binding domain of ferredoxin-NADP reductase (FNR) module"/>
    <property type="match status" value="1"/>
</dbReference>
<feature type="compositionally biased region" description="Low complexity" evidence="13">
    <location>
        <begin position="166"/>
        <end position="178"/>
    </location>
</feature>
<dbReference type="EMBL" id="BAABDO010000075">
    <property type="protein sequence ID" value="GAA4148893.1"/>
    <property type="molecule type" value="Genomic_DNA"/>
</dbReference>
<keyword evidence="5" id="KW-0001">2Fe-2S</keyword>
<evidence type="ECO:0000256" key="4">
    <source>
        <dbReference type="ARBA" id="ARBA00022692"/>
    </source>
</evidence>
<feature type="transmembrane region" description="Helical" evidence="14">
    <location>
        <begin position="371"/>
        <end position="391"/>
    </location>
</feature>
<evidence type="ECO:0000313" key="17">
    <source>
        <dbReference type="Proteomes" id="UP001500266"/>
    </source>
</evidence>
<evidence type="ECO:0000256" key="3">
    <source>
        <dbReference type="ARBA" id="ARBA00022630"/>
    </source>
</evidence>
<dbReference type="InterPro" id="IPR001433">
    <property type="entry name" value="OxRdtase_FAD/NAD-bd"/>
</dbReference>
<keyword evidence="12 14" id="KW-0472">Membrane</keyword>